<dbReference type="InterPro" id="IPR038765">
    <property type="entry name" value="Papain-like_cys_pep_sf"/>
</dbReference>
<dbReference type="SUPFAM" id="SSF54001">
    <property type="entry name" value="Cysteine proteinases"/>
    <property type="match status" value="1"/>
</dbReference>
<dbReference type="InterPro" id="IPR003653">
    <property type="entry name" value="Peptidase_C48_C"/>
</dbReference>
<dbReference type="PROSITE" id="PS50600">
    <property type="entry name" value="ULP_PROTEASE"/>
    <property type="match status" value="1"/>
</dbReference>
<name>A0A7G2EW84_ARATH</name>
<dbReference type="Proteomes" id="UP000516314">
    <property type="component" value="Chromosome 4"/>
</dbReference>
<comment type="similarity">
    <text evidence="1">Belongs to the peptidase C48 family.</text>
</comment>
<keyword evidence="3" id="KW-0378">Hydrolase</keyword>
<evidence type="ECO:0000256" key="1">
    <source>
        <dbReference type="ARBA" id="ARBA00005234"/>
    </source>
</evidence>
<evidence type="ECO:0000313" key="5">
    <source>
        <dbReference type="EMBL" id="CAD5327198.1"/>
    </source>
</evidence>
<dbReference type="GO" id="GO:0008234">
    <property type="term" value="F:cysteine-type peptidase activity"/>
    <property type="evidence" value="ECO:0007669"/>
    <property type="project" value="InterPro"/>
</dbReference>
<dbReference type="Pfam" id="PF02902">
    <property type="entry name" value="Peptidase_C48"/>
    <property type="match status" value="1"/>
</dbReference>
<gene>
    <name evidence="5" type="ORF">AT9943_LOCUS14907</name>
</gene>
<keyword evidence="2" id="KW-0645">Protease</keyword>
<proteinExistence type="inferred from homology"/>
<protein>
    <submittedName>
        <fullName evidence="5">(thale cress) hypothetical protein</fullName>
    </submittedName>
</protein>
<accession>A0A7G2EW84</accession>
<evidence type="ECO:0000256" key="3">
    <source>
        <dbReference type="ARBA" id="ARBA00022801"/>
    </source>
</evidence>
<dbReference type="EMBL" id="LR881469">
    <property type="protein sequence ID" value="CAD5327198.1"/>
    <property type="molecule type" value="Genomic_DNA"/>
</dbReference>
<evidence type="ECO:0000313" key="6">
    <source>
        <dbReference type="Proteomes" id="UP000516314"/>
    </source>
</evidence>
<sequence>MCPIMHLLRRRSLQTPCPYLSDSAFLDLWFVKQLCDEDKKFDSIMNWFFSETYIKVVDLLKRRINVFDSILSCNKDKEVSKACKPFIRMFSALLQAVAPPEKKKEISVVAFSFYRVKTAPQNIQEGDCGVYAMKYIEYLAIGINFVGLGDRAMRDQRLKLAAELFDEVPESDYWIQMSDPNP</sequence>
<dbReference type="Gene3D" id="3.40.395.10">
    <property type="entry name" value="Adenoviral Proteinase, Chain A"/>
    <property type="match status" value="1"/>
</dbReference>
<evidence type="ECO:0000259" key="4">
    <source>
        <dbReference type="PROSITE" id="PS50600"/>
    </source>
</evidence>
<feature type="domain" description="Ubiquitin-like protease family profile" evidence="4">
    <location>
        <begin position="1"/>
        <end position="139"/>
    </location>
</feature>
<dbReference type="AlphaFoldDB" id="A0A7G2EW84"/>
<organism evidence="5 6">
    <name type="scientific">Arabidopsis thaliana</name>
    <name type="common">Mouse-ear cress</name>
    <dbReference type="NCBI Taxonomy" id="3702"/>
    <lineage>
        <taxon>Eukaryota</taxon>
        <taxon>Viridiplantae</taxon>
        <taxon>Streptophyta</taxon>
        <taxon>Embryophyta</taxon>
        <taxon>Tracheophyta</taxon>
        <taxon>Spermatophyta</taxon>
        <taxon>Magnoliopsida</taxon>
        <taxon>eudicotyledons</taxon>
        <taxon>Gunneridae</taxon>
        <taxon>Pentapetalae</taxon>
        <taxon>rosids</taxon>
        <taxon>malvids</taxon>
        <taxon>Brassicales</taxon>
        <taxon>Brassicaceae</taxon>
        <taxon>Camelineae</taxon>
        <taxon>Arabidopsis</taxon>
    </lineage>
</organism>
<evidence type="ECO:0000256" key="2">
    <source>
        <dbReference type="ARBA" id="ARBA00022670"/>
    </source>
</evidence>
<dbReference type="GO" id="GO:0006508">
    <property type="term" value="P:proteolysis"/>
    <property type="evidence" value="ECO:0007669"/>
    <property type="project" value="UniProtKB-KW"/>
</dbReference>
<reference evidence="5 6" key="1">
    <citation type="submission" date="2020-09" db="EMBL/GenBank/DDBJ databases">
        <authorList>
            <person name="Ashkenazy H."/>
        </authorList>
    </citation>
    <scope>NUCLEOTIDE SEQUENCE [LARGE SCALE GENOMIC DNA]</scope>
    <source>
        <strain evidence="6">cv. Cdm-0</strain>
    </source>
</reference>